<evidence type="ECO:0000313" key="2">
    <source>
        <dbReference type="Proteomes" id="UP000092839"/>
    </source>
</evidence>
<dbReference type="AlphaFoldDB" id="A0A1B1UHE4"/>
<dbReference type="EMBL" id="CP016428">
    <property type="protein sequence ID" value="ANW02161.1"/>
    <property type="molecule type" value="Genomic_DNA"/>
</dbReference>
<organism evidence="1 2">
    <name type="scientific">Bradyrhizobium icense</name>
    <dbReference type="NCBI Taxonomy" id="1274631"/>
    <lineage>
        <taxon>Bacteria</taxon>
        <taxon>Pseudomonadati</taxon>
        <taxon>Pseudomonadota</taxon>
        <taxon>Alphaproteobacteria</taxon>
        <taxon>Hyphomicrobiales</taxon>
        <taxon>Nitrobacteraceae</taxon>
        <taxon>Bradyrhizobium</taxon>
    </lineage>
</organism>
<keyword evidence="2" id="KW-1185">Reference proteome</keyword>
<protein>
    <submittedName>
        <fullName evidence="1">Uncharacterized protein</fullName>
    </submittedName>
</protein>
<name>A0A1B1UHE4_9BRAD</name>
<sequence length="89" mass="9680">MDEIGYEAAHDAWAAARKVYHDAQMRVAEVRALNFDEIALKATASMAFEGGFGDKDRRPLRGENQMVAFGAAWDAVLLAAKASEEAAVH</sequence>
<gene>
    <name evidence="1" type="ORF">LMTR13_20285</name>
</gene>
<evidence type="ECO:0000313" key="1">
    <source>
        <dbReference type="EMBL" id="ANW02161.1"/>
    </source>
</evidence>
<accession>A0A1B1UHE4</accession>
<dbReference type="Proteomes" id="UP000092839">
    <property type="component" value="Chromosome"/>
</dbReference>
<proteinExistence type="predicted"/>
<dbReference type="RefSeq" id="WP_065729372.1">
    <property type="nucleotide sequence ID" value="NZ_CP016428.1"/>
</dbReference>
<reference evidence="1 2" key="1">
    <citation type="submission" date="2016-07" db="EMBL/GenBank/DDBJ databases">
        <title>Complete genome sequence of Bradyrhizobium icense LMTR 13T, a potential inoculant strain isolated from lima bean (Phaseolus lunatus) in Peru.</title>
        <authorList>
            <person name="Ormeno-Orrillo E."/>
            <person name="Duran D."/>
            <person name="Rogel M.A."/>
            <person name="Rey L."/>
            <person name="Imperial J."/>
            <person name="Ruiz-Argueso T."/>
            <person name="Martinez-Romero E."/>
        </authorList>
    </citation>
    <scope>NUCLEOTIDE SEQUENCE [LARGE SCALE GENOMIC DNA]</scope>
    <source>
        <strain evidence="1 2">LMTR 13</strain>
    </source>
</reference>
<dbReference type="KEGG" id="bic:LMTR13_20285"/>